<dbReference type="InterPro" id="IPR016181">
    <property type="entry name" value="Acyl_CoA_acyltransferase"/>
</dbReference>
<dbReference type="InterPro" id="IPR050769">
    <property type="entry name" value="NAT_camello-type"/>
</dbReference>
<dbReference type="FunCoup" id="H0UY22">
    <property type="interactions" value="98"/>
</dbReference>
<dbReference type="STRING" id="10141.ENSCPOP00000002022"/>
<dbReference type="eggNOG" id="KOG3139">
    <property type="taxonomic scope" value="Eukaryota"/>
</dbReference>
<dbReference type="OMA" id="HRMKGIA"/>
<keyword evidence="1" id="KW-0808">Transferase</keyword>
<sequence length="227" mass="25738">MASYEIRKYQENDRKTVLDLFSSGLLEHIPATFRYTLILPQTLLFIFGVLLSVFLASGSWLLVIVSSLILLVFLWFLAGYTWKKRVNECLSTDLADITKSYLSECGSCFWVAESGGKVVGIVCALLAEKQPLGKKRLRLRHLSVSWERRREGIGKALVRTVLQFAREQGCSEIVLSTSMLQYDALGLYQSMGFQKTGHSFYTRFSRLRGTPLFHLTYQFPSARDGGL</sequence>
<keyword evidence="2" id="KW-1133">Transmembrane helix</keyword>
<dbReference type="Gene3D" id="3.40.630.30">
    <property type="match status" value="1"/>
</dbReference>
<dbReference type="PROSITE" id="PS51186">
    <property type="entry name" value="GNAT"/>
    <property type="match status" value="1"/>
</dbReference>
<dbReference type="VEuPathDB" id="HostDB:ENSCPOG00000002231"/>
<dbReference type="Pfam" id="PF00583">
    <property type="entry name" value="Acetyltransf_1"/>
    <property type="match status" value="1"/>
</dbReference>
<proteinExistence type="predicted"/>
<dbReference type="InParanoid" id="H0UY22"/>
<dbReference type="HOGENOM" id="CLU_013985_10_1_1"/>
<evidence type="ECO:0000313" key="5">
    <source>
        <dbReference type="Proteomes" id="UP000005447"/>
    </source>
</evidence>
<dbReference type="SUPFAM" id="SSF55729">
    <property type="entry name" value="Acyl-CoA N-acyltransferases (Nat)"/>
    <property type="match status" value="1"/>
</dbReference>
<keyword evidence="2" id="KW-0812">Transmembrane</keyword>
<dbReference type="PANTHER" id="PTHR13947">
    <property type="entry name" value="GNAT FAMILY N-ACETYLTRANSFERASE"/>
    <property type="match status" value="1"/>
</dbReference>
<evidence type="ECO:0000256" key="2">
    <source>
        <dbReference type="SAM" id="Phobius"/>
    </source>
</evidence>
<reference evidence="4" key="3">
    <citation type="submission" date="2025-09" db="UniProtKB">
        <authorList>
            <consortium name="Ensembl"/>
        </authorList>
    </citation>
    <scope>IDENTIFICATION</scope>
    <source>
        <strain evidence="4">2N</strain>
    </source>
</reference>
<evidence type="ECO:0000256" key="1">
    <source>
        <dbReference type="ARBA" id="ARBA00022679"/>
    </source>
</evidence>
<keyword evidence="5" id="KW-1185">Reference proteome</keyword>
<feature type="domain" description="N-acetyltransferase" evidence="3">
    <location>
        <begin position="69"/>
        <end position="222"/>
    </location>
</feature>
<dbReference type="PANTHER" id="PTHR13947:SF2">
    <property type="entry name" value="N-ACETYLTRANSFERASE FAMILY 8 MEMBER 3-RELATED"/>
    <property type="match status" value="1"/>
</dbReference>
<evidence type="ECO:0000259" key="3">
    <source>
        <dbReference type="PROSITE" id="PS51186"/>
    </source>
</evidence>
<evidence type="ECO:0000313" key="4">
    <source>
        <dbReference type="Ensembl" id="ENSCPOP00000002022.2"/>
    </source>
</evidence>
<dbReference type="AlphaFoldDB" id="H0UY22"/>
<dbReference type="EMBL" id="AAKN02036845">
    <property type="status" value="NOT_ANNOTATED_CDS"/>
    <property type="molecule type" value="Genomic_DNA"/>
</dbReference>
<feature type="transmembrane region" description="Helical" evidence="2">
    <location>
        <begin position="35"/>
        <end position="54"/>
    </location>
</feature>
<dbReference type="Bgee" id="ENSCPOG00000002231">
    <property type="expression patterns" value="Expressed in adult mammalian kidney and 13 other cell types or tissues"/>
</dbReference>
<dbReference type="Ensembl" id="ENSCPOT00000002260.3">
    <property type="protein sequence ID" value="ENSCPOP00000002022.2"/>
    <property type="gene ID" value="ENSCPOG00000002231.4"/>
</dbReference>
<dbReference type="GeneID" id="100715229"/>
<dbReference type="GeneTree" id="ENSGT00950000182932"/>
<reference evidence="5" key="1">
    <citation type="journal article" date="2011" name="Nature">
        <title>A high-resolution map of human evolutionary constraint using 29 mammals.</title>
        <authorList>
            <person name="Lindblad-Toh K."/>
            <person name="Garber M."/>
            <person name="Zuk O."/>
            <person name="Lin M.F."/>
            <person name="Parker B.J."/>
            <person name="Washietl S."/>
            <person name="Kheradpour P."/>
            <person name="Ernst J."/>
            <person name="Jordan G."/>
            <person name="Mauceli E."/>
            <person name="Ward L.D."/>
            <person name="Lowe C.B."/>
            <person name="Holloway A.K."/>
            <person name="Clamp M."/>
            <person name="Gnerre S."/>
            <person name="Alfoldi J."/>
            <person name="Beal K."/>
            <person name="Chang J."/>
            <person name="Clawson H."/>
            <person name="Cuff J."/>
            <person name="Di Palma F."/>
            <person name="Fitzgerald S."/>
            <person name="Flicek P."/>
            <person name="Guttman M."/>
            <person name="Hubisz M.J."/>
            <person name="Jaffe D.B."/>
            <person name="Jungreis I."/>
            <person name="Kent W.J."/>
            <person name="Kostka D."/>
            <person name="Lara M."/>
            <person name="Martins A.L."/>
            <person name="Massingham T."/>
            <person name="Moltke I."/>
            <person name="Raney B.J."/>
            <person name="Rasmussen M.D."/>
            <person name="Robinson J."/>
            <person name="Stark A."/>
            <person name="Vilella A.J."/>
            <person name="Wen J."/>
            <person name="Xie X."/>
            <person name="Zody M.C."/>
            <person name="Baldwin J."/>
            <person name="Bloom T."/>
            <person name="Chin C.W."/>
            <person name="Heiman D."/>
            <person name="Nicol R."/>
            <person name="Nusbaum C."/>
            <person name="Young S."/>
            <person name="Wilkinson J."/>
            <person name="Worley K.C."/>
            <person name="Kovar C.L."/>
            <person name="Muzny D.M."/>
            <person name="Gibbs R.A."/>
            <person name="Cree A."/>
            <person name="Dihn H.H."/>
            <person name="Fowler G."/>
            <person name="Jhangiani S."/>
            <person name="Joshi V."/>
            <person name="Lee S."/>
            <person name="Lewis L.R."/>
            <person name="Nazareth L.V."/>
            <person name="Okwuonu G."/>
            <person name="Santibanez J."/>
            <person name="Warren W.C."/>
            <person name="Mardis E.R."/>
            <person name="Weinstock G.M."/>
            <person name="Wilson R.K."/>
            <person name="Delehaunty K."/>
            <person name="Dooling D."/>
            <person name="Fronik C."/>
            <person name="Fulton L."/>
            <person name="Fulton B."/>
            <person name="Graves T."/>
            <person name="Minx P."/>
            <person name="Sodergren E."/>
            <person name="Birney E."/>
            <person name="Margulies E.H."/>
            <person name="Herrero J."/>
            <person name="Green E.D."/>
            <person name="Haussler D."/>
            <person name="Siepel A."/>
            <person name="Goldman N."/>
            <person name="Pollard K.S."/>
            <person name="Pedersen J.S."/>
            <person name="Lander E.S."/>
            <person name="Kellis M."/>
        </authorList>
    </citation>
    <scope>NUCLEOTIDE SEQUENCE [LARGE SCALE GENOMIC DNA]</scope>
    <source>
        <strain evidence="5">2N</strain>
    </source>
</reference>
<dbReference type="CDD" id="cd04301">
    <property type="entry name" value="NAT_SF"/>
    <property type="match status" value="1"/>
</dbReference>
<organism evidence="4 5">
    <name type="scientific">Cavia porcellus</name>
    <name type="common">Guinea pig</name>
    <dbReference type="NCBI Taxonomy" id="10141"/>
    <lineage>
        <taxon>Eukaryota</taxon>
        <taxon>Metazoa</taxon>
        <taxon>Chordata</taxon>
        <taxon>Craniata</taxon>
        <taxon>Vertebrata</taxon>
        <taxon>Euteleostomi</taxon>
        <taxon>Mammalia</taxon>
        <taxon>Eutheria</taxon>
        <taxon>Euarchontoglires</taxon>
        <taxon>Glires</taxon>
        <taxon>Rodentia</taxon>
        <taxon>Hystricomorpha</taxon>
        <taxon>Caviidae</taxon>
        <taxon>Cavia</taxon>
    </lineage>
</organism>
<name>H0UY22_CAVPO</name>
<dbReference type="InterPro" id="IPR000182">
    <property type="entry name" value="GNAT_dom"/>
</dbReference>
<dbReference type="Proteomes" id="UP000005447">
    <property type="component" value="Unassembled WGS sequence"/>
</dbReference>
<feature type="transmembrane region" description="Helical" evidence="2">
    <location>
        <begin position="60"/>
        <end position="78"/>
    </location>
</feature>
<accession>H0UY22</accession>
<dbReference type="GO" id="GO:0008080">
    <property type="term" value="F:N-acetyltransferase activity"/>
    <property type="evidence" value="ECO:0007669"/>
    <property type="project" value="InterPro"/>
</dbReference>
<dbReference type="KEGG" id="cpoc:100715229"/>
<dbReference type="OrthoDB" id="41532at2759"/>
<gene>
    <name evidence="4" type="primary">LOC100715229</name>
</gene>
<reference evidence="4" key="2">
    <citation type="submission" date="2025-08" db="UniProtKB">
        <authorList>
            <consortium name="Ensembl"/>
        </authorList>
    </citation>
    <scope>IDENTIFICATION</scope>
    <source>
        <strain evidence="4">2N</strain>
    </source>
</reference>
<protein>
    <recommendedName>
        <fullName evidence="3">N-acetyltransferase domain-containing protein</fullName>
    </recommendedName>
</protein>
<keyword evidence="2" id="KW-0472">Membrane</keyword>